<feature type="region of interest" description="Disordered" evidence="5">
    <location>
        <begin position="28"/>
        <end position="53"/>
    </location>
</feature>
<sequence>MTDNNNNNVLWDDFMLVDDFFDDDDDLPFQKANNSNGNGNESSQEDLPLTPSSLSPNQERALSILLLISAMLSALGSASIVYKVLRDKRQLSKPYHRTMLALSISDVIASLTFGLYPFLMPSETRIWSFGNHTSCNTLGFFTQFSFGAIGYNCILSFYYLLAIKFNIKRQTFSQRYERPMHFLNLSFFLITASVGAGYQFYGPVDVGMGCWVNNWPDGCHLTGDCVSQKIAIVFAGIPVSFFFVAIVVNNLVVYRHTRTIFNSLEKVYSLQEQQQKQKQEESSYTTSASSQQPQGSLTAKEAIAARKIQVRSEMYEGRLQEVALQASMYVGSFLVCYTPALSTRLIETFSYQYDDAKIYWLLVITAMTLPLQGFFNMFIYNRPHYVRVRKARPDMPMVKAICCSVVECKSFSAAVFPERTKSSATGDNKGPHDKKAKPRFSAVGRGSLDVVIEEESQVSDEHENDGNDCSEKPTDATPRLDNTTTDNDSTISHADDNDEGGEDTSSNDAPILHSPKGTAPAAVIDMTGTVSNSRQFGASGEIGFQQVNE</sequence>
<evidence type="ECO:0000256" key="6">
    <source>
        <dbReference type="SAM" id="Phobius"/>
    </source>
</evidence>
<dbReference type="SUPFAM" id="SSF81321">
    <property type="entry name" value="Family A G protein-coupled receptor-like"/>
    <property type="match status" value="1"/>
</dbReference>
<evidence type="ECO:0000256" key="1">
    <source>
        <dbReference type="ARBA" id="ARBA00004141"/>
    </source>
</evidence>
<feature type="transmembrane region" description="Helical" evidence="6">
    <location>
        <begin position="182"/>
        <end position="201"/>
    </location>
</feature>
<protein>
    <recommendedName>
        <fullName evidence="7">G-protein coupled receptors family 1 profile domain-containing protein</fullName>
    </recommendedName>
</protein>
<keyword evidence="3 6" id="KW-1133">Transmembrane helix</keyword>
<accession>A0AAD2FGQ9</accession>
<evidence type="ECO:0000313" key="9">
    <source>
        <dbReference type="Proteomes" id="UP001295423"/>
    </source>
</evidence>
<evidence type="ECO:0000256" key="3">
    <source>
        <dbReference type="ARBA" id="ARBA00022989"/>
    </source>
</evidence>
<feature type="transmembrane region" description="Helical" evidence="6">
    <location>
        <begin position="61"/>
        <end position="85"/>
    </location>
</feature>
<evidence type="ECO:0000256" key="4">
    <source>
        <dbReference type="ARBA" id="ARBA00023136"/>
    </source>
</evidence>
<feature type="transmembrane region" description="Helical" evidence="6">
    <location>
        <begin position="358"/>
        <end position="380"/>
    </location>
</feature>
<dbReference type="GO" id="GO:0007189">
    <property type="term" value="P:adenylate cyclase-activating G protein-coupled receptor signaling pathway"/>
    <property type="evidence" value="ECO:0007669"/>
    <property type="project" value="TreeGrafter"/>
</dbReference>
<comment type="caution">
    <text evidence="8">The sequence shown here is derived from an EMBL/GenBank/DDBJ whole genome shotgun (WGS) entry which is preliminary data.</text>
</comment>
<dbReference type="PANTHER" id="PTHR23112:SF0">
    <property type="entry name" value="TRANSMEMBRANE PROTEIN 116"/>
    <property type="match status" value="1"/>
</dbReference>
<dbReference type="Proteomes" id="UP001295423">
    <property type="component" value="Unassembled WGS sequence"/>
</dbReference>
<feature type="compositionally biased region" description="Low complexity" evidence="5">
    <location>
        <begin position="33"/>
        <end position="42"/>
    </location>
</feature>
<dbReference type="PROSITE" id="PS50262">
    <property type="entry name" value="G_PROTEIN_RECEP_F1_2"/>
    <property type="match status" value="1"/>
</dbReference>
<gene>
    <name evidence="8" type="ORF">CYCCA115_LOCUS5484</name>
</gene>
<dbReference type="AlphaFoldDB" id="A0AAD2FGQ9"/>
<dbReference type="Gene3D" id="1.20.1070.10">
    <property type="entry name" value="Rhodopsin 7-helix transmembrane proteins"/>
    <property type="match status" value="1"/>
</dbReference>
<dbReference type="InterPro" id="IPR017452">
    <property type="entry name" value="GPCR_Rhodpsn_7TM"/>
</dbReference>
<name>A0AAD2FGQ9_9STRA</name>
<feature type="transmembrane region" description="Helical" evidence="6">
    <location>
        <begin position="140"/>
        <end position="161"/>
    </location>
</feature>
<feature type="compositionally biased region" description="Basic and acidic residues" evidence="5">
    <location>
        <begin position="459"/>
        <end position="474"/>
    </location>
</feature>
<dbReference type="GO" id="GO:0004930">
    <property type="term" value="F:G protein-coupled receptor activity"/>
    <property type="evidence" value="ECO:0007669"/>
    <property type="project" value="TreeGrafter"/>
</dbReference>
<keyword evidence="2 6" id="KW-0812">Transmembrane</keyword>
<feature type="domain" description="G-protein coupled receptors family 1 profile" evidence="7">
    <location>
        <begin position="76"/>
        <end position="380"/>
    </location>
</feature>
<proteinExistence type="predicted"/>
<evidence type="ECO:0000313" key="8">
    <source>
        <dbReference type="EMBL" id="CAJ1937041.1"/>
    </source>
</evidence>
<dbReference type="PANTHER" id="PTHR23112">
    <property type="entry name" value="G PROTEIN-COUPLED RECEPTOR 157-RELATED"/>
    <property type="match status" value="1"/>
</dbReference>
<feature type="transmembrane region" description="Helical" evidence="6">
    <location>
        <begin position="97"/>
        <end position="120"/>
    </location>
</feature>
<evidence type="ECO:0000256" key="2">
    <source>
        <dbReference type="ARBA" id="ARBA00022692"/>
    </source>
</evidence>
<feature type="region of interest" description="Disordered" evidence="5">
    <location>
        <begin position="421"/>
        <end position="440"/>
    </location>
</feature>
<evidence type="ECO:0000259" key="7">
    <source>
        <dbReference type="PROSITE" id="PS50262"/>
    </source>
</evidence>
<dbReference type="EMBL" id="CAKOGP040000591">
    <property type="protein sequence ID" value="CAJ1937041.1"/>
    <property type="molecule type" value="Genomic_DNA"/>
</dbReference>
<feature type="transmembrane region" description="Helical" evidence="6">
    <location>
        <begin position="322"/>
        <end position="346"/>
    </location>
</feature>
<evidence type="ECO:0000256" key="5">
    <source>
        <dbReference type="SAM" id="MobiDB-lite"/>
    </source>
</evidence>
<organism evidence="8 9">
    <name type="scientific">Cylindrotheca closterium</name>
    <dbReference type="NCBI Taxonomy" id="2856"/>
    <lineage>
        <taxon>Eukaryota</taxon>
        <taxon>Sar</taxon>
        <taxon>Stramenopiles</taxon>
        <taxon>Ochrophyta</taxon>
        <taxon>Bacillariophyta</taxon>
        <taxon>Bacillariophyceae</taxon>
        <taxon>Bacillariophycidae</taxon>
        <taxon>Bacillariales</taxon>
        <taxon>Bacillariaceae</taxon>
        <taxon>Cylindrotheca</taxon>
    </lineage>
</organism>
<feature type="region of interest" description="Disordered" evidence="5">
    <location>
        <begin position="454"/>
        <end position="520"/>
    </location>
</feature>
<feature type="transmembrane region" description="Helical" evidence="6">
    <location>
        <begin position="230"/>
        <end position="254"/>
    </location>
</feature>
<keyword evidence="4 6" id="KW-0472">Membrane</keyword>
<keyword evidence="9" id="KW-1185">Reference proteome</keyword>
<reference evidence="8" key="1">
    <citation type="submission" date="2023-08" db="EMBL/GenBank/DDBJ databases">
        <authorList>
            <person name="Audoor S."/>
            <person name="Bilcke G."/>
        </authorList>
    </citation>
    <scope>NUCLEOTIDE SEQUENCE</scope>
</reference>
<comment type="subcellular location">
    <subcellularLocation>
        <location evidence="1">Membrane</location>
        <topology evidence="1">Multi-pass membrane protein</topology>
    </subcellularLocation>
</comment>
<dbReference type="GO" id="GO:0005886">
    <property type="term" value="C:plasma membrane"/>
    <property type="evidence" value="ECO:0007669"/>
    <property type="project" value="TreeGrafter"/>
</dbReference>